<accession>C7JIL5</accession>
<reference evidence="1 2" key="1">
    <citation type="journal article" date="2009" name="Nucleic Acids Res.">
        <title>Whole-genome analyses reveal genetic instability of Acetobacter pasteurianus.</title>
        <authorList>
            <person name="Azuma Y."/>
            <person name="Hosoyama A."/>
            <person name="Matsutani M."/>
            <person name="Furuya N."/>
            <person name="Horikawa H."/>
            <person name="Harada T."/>
            <person name="Hirakawa H."/>
            <person name="Kuhara S."/>
            <person name="Matsushita K."/>
            <person name="Fujita N."/>
            <person name="Shirai M."/>
        </authorList>
    </citation>
    <scope>NUCLEOTIDE SEQUENCE [LARGE SCALE GENOMIC DNA]</scope>
    <source>
        <strain evidence="2">NBRC 105184 / IFO 3283-01</strain>
        <plasmid evidence="1">pAPA01-011</plasmid>
    </source>
</reference>
<evidence type="ECO:0000313" key="2">
    <source>
        <dbReference type="Proteomes" id="UP000000948"/>
    </source>
</evidence>
<dbReference type="Proteomes" id="UP000000948">
    <property type="component" value="Plasmid pAPA01-011"/>
</dbReference>
<protein>
    <submittedName>
        <fullName evidence="1">DNA resolvase</fullName>
    </submittedName>
</protein>
<dbReference type="KEGG" id="apt:APA01_41550"/>
<keyword evidence="1" id="KW-0614">Plasmid</keyword>
<geneLocation type="plasmid" evidence="1 2">
    <name>pAPA01-011</name>
</geneLocation>
<dbReference type="EMBL" id="AP011122">
    <property type="protein sequence ID" value="BAI00942.1"/>
    <property type="molecule type" value="Genomic_DNA"/>
</dbReference>
<gene>
    <name evidence="1" type="ordered locus">APA01_41550</name>
</gene>
<dbReference type="AlphaFoldDB" id="C7JIL5"/>
<evidence type="ECO:0000313" key="1">
    <source>
        <dbReference type="EMBL" id="BAI00942.1"/>
    </source>
</evidence>
<dbReference type="Pfam" id="PF13384">
    <property type="entry name" value="HTH_23"/>
    <property type="match status" value="1"/>
</dbReference>
<dbReference type="SUPFAM" id="SSF46689">
    <property type="entry name" value="Homeodomain-like"/>
    <property type="match status" value="1"/>
</dbReference>
<dbReference type="InterPro" id="IPR009057">
    <property type="entry name" value="Homeodomain-like_sf"/>
</dbReference>
<organism evidence="1 2">
    <name type="scientific">Acetobacter pasteurianus (strain NBRC 105184 / IFO 3283-01)</name>
    <dbReference type="NCBI Taxonomy" id="634452"/>
    <lineage>
        <taxon>Bacteria</taxon>
        <taxon>Pseudomonadati</taxon>
        <taxon>Pseudomonadota</taxon>
        <taxon>Alphaproteobacteria</taxon>
        <taxon>Acetobacterales</taxon>
        <taxon>Acetobacteraceae</taxon>
        <taxon>Acetobacter</taxon>
    </lineage>
</organism>
<dbReference type="HOGENOM" id="CLU_3094393_0_0_5"/>
<dbReference type="Gene3D" id="1.10.10.60">
    <property type="entry name" value="Homeodomain-like"/>
    <property type="match status" value="1"/>
</dbReference>
<proteinExistence type="predicted"/>
<name>C7JIL5_ACEP3</name>
<sequence>MGRPSLVTPSQRLEIIKKRKNGEKLEQIAKAFGISSGTVYRIASQALKHNS</sequence>